<evidence type="ECO:0000313" key="2">
    <source>
        <dbReference type="Proteomes" id="UP001348149"/>
    </source>
</evidence>
<keyword evidence="2" id="KW-1185">Reference proteome</keyword>
<dbReference type="PANTHER" id="PTHR37850">
    <property type="entry name" value="STRU PROTEIN"/>
    <property type="match status" value="1"/>
</dbReference>
<accession>A0ABU6HIU0</accession>
<gene>
    <name evidence="1" type="ORF">VK792_13260</name>
</gene>
<dbReference type="Proteomes" id="UP001348149">
    <property type="component" value="Unassembled WGS sequence"/>
</dbReference>
<dbReference type="Gene3D" id="3.40.50.720">
    <property type="entry name" value="NAD(P)-binding Rossmann-like Domain"/>
    <property type="match status" value="1"/>
</dbReference>
<reference evidence="1 2" key="1">
    <citation type="submission" date="2024-01" db="EMBL/GenBank/DDBJ databases">
        <title>Mesobacterium rodlantinim sp. nov., isolated from shallow sea hydrothermal systems off Kueishantao Island.</title>
        <authorList>
            <person name="Su Z."/>
            <person name="Tang K."/>
        </authorList>
    </citation>
    <scope>NUCLEOTIDE SEQUENCE [LARGE SCALE GENOMIC DNA]</scope>
    <source>
        <strain evidence="1 2">TK19101</strain>
    </source>
</reference>
<comment type="caution">
    <text evidence="1">The sequence shown here is derived from an EMBL/GenBank/DDBJ whole genome shotgun (WGS) entry which is preliminary data.</text>
</comment>
<protein>
    <recommendedName>
        <fullName evidence="3">Homoserine dehydrogenase</fullName>
    </recommendedName>
</protein>
<dbReference type="PANTHER" id="PTHR37850:SF1">
    <property type="entry name" value="SAF DOMAIN PROTEIN"/>
    <property type="match status" value="1"/>
</dbReference>
<dbReference type="RefSeq" id="WP_326297993.1">
    <property type="nucleotide sequence ID" value="NZ_JAYLLH010000019.1"/>
</dbReference>
<dbReference type="EMBL" id="JAYLLH010000019">
    <property type="protein sequence ID" value="MEC3862256.1"/>
    <property type="molecule type" value="Genomic_DNA"/>
</dbReference>
<dbReference type="InterPro" id="IPR036291">
    <property type="entry name" value="NAD(P)-bd_dom_sf"/>
</dbReference>
<dbReference type="SUPFAM" id="SSF51735">
    <property type="entry name" value="NAD(P)-binding Rossmann-fold domains"/>
    <property type="match status" value="1"/>
</dbReference>
<evidence type="ECO:0000313" key="1">
    <source>
        <dbReference type="EMBL" id="MEC3862256.1"/>
    </source>
</evidence>
<sequence>MAATLSIAADRPLRIAIAGIGALGAGLARQARETDGLRLVLMADSRRARAENGAEAAGLPTRLTDSCAEVHRAICCGQVALCQDLHLAAACEAADVLVLADLPPAEAAILAEAALVAGTHVVMTDPSADLAYGAWLLDIARAGDLGYALQDGGAAGALWALNRRLAGHGLVPQVAGILRADPPQHREKSVLGCLSNALGGIARRDPLDLDSVDELLHLPQTDADDALGLLTATHPDAAPAVFVRALAPDGTTCPGLTPDAQRDRHQLYHVPVPAGAAAILDTARALPAAAPGTMLAPWFGSRSALVAFAARDLVAGERLDGVQGKAAFGCTETLDGQTEYAMDEGLPLVLCDGLTLKRPMAAGQRIRLADCIYSERDPRFALWRKARHCPAVCGTALAAE</sequence>
<organism evidence="1 2">
    <name type="scientific">Mesobacterium hydrothermale</name>
    <dbReference type="NCBI Taxonomy" id="3111907"/>
    <lineage>
        <taxon>Bacteria</taxon>
        <taxon>Pseudomonadati</taxon>
        <taxon>Pseudomonadota</taxon>
        <taxon>Alphaproteobacteria</taxon>
        <taxon>Rhodobacterales</taxon>
        <taxon>Roseobacteraceae</taxon>
        <taxon>Mesobacterium</taxon>
    </lineage>
</organism>
<proteinExistence type="predicted"/>
<name>A0ABU6HIU0_9RHOB</name>
<evidence type="ECO:0008006" key="3">
    <source>
        <dbReference type="Google" id="ProtNLM"/>
    </source>
</evidence>